<dbReference type="InterPro" id="IPR036890">
    <property type="entry name" value="HATPase_C_sf"/>
</dbReference>
<feature type="region of interest" description="Disordered" evidence="12">
    <location>
        <begin position="1"/>
        <end position="392"/>
    </location>
</feature>
<dbReference type="Pfam" id="PF01590">
    <property type="entry name" value="GAF"/>
    <property type="match status" value="1"/>
</dbReference>
<feature type="compositionally biased region" description="Acidic residues" evidence="12">
    <location>
        <begin position="313"/>
        <end position="322"/>
    </location>
</feature>
<dbReference type="GO" id="GO:0005524">
    <property type="term" value="F:ATP binding"/>
    <property type="evidence" value="ECO:0007669"/>
    <property type="project" value="UniProtKB-KW"/>
</dbReference>
<dbReference type="InterPro" id="IPR036097">
    <property type="entry name" value="HisK_dim/P_sf"/>
</dbReference>
<dbReference type="Pfam" id="PF00512">
    <property type="entry name" value="HisKA"/>
    <property type="match status" value="1"/>
</dbReference>
<dbReference type="InterPro" id="IPR011006">
    <property type="entry name" value="CheY-like_superfamily"/>
</dbReference>
<organism evidence="16 17">
    <name type="scientific">Rhodotorula paludigena</name>
    <dbReference type="NCBI Taxonomy" id="86838"/>
    <lineage>
        <taxon>Eukaryota</taxon>
        <taxon>Fungi</taxon>
        <taxon>Dikarya</taxon>
        <taxon>Basidiomycota</taxon>
        <taxon>Pucciniomycotina</taxon>
        <taxon>Microbotryomycetes</taxon>
        <taxon>Sporidiobolales</taxon>
        <taxon>Sporidiobolaceae</taxon>
        <taxon>Rhodotorula</taxon>
    </lineage>
</organism>
<feature type="compositionally biased region" description="Low complexity" evidence="12">
    <location>
        <begin position="51"/>
        <end position="64"/>
    </location>
</feature>
<evidence type="ECO:0000313" key="17">
    <source>
        <dbReference type="Proteomes" id="UP001342314"/>
    </source>
</evidence>
<dbReference type="PROSITE" id="PS50109">
    <property type="entry name" value="HIS_KIN"/>
    <property type="match status" value="1"/>
</dbReference>
<dbReference type="SUPFAM" id="SSF55785">
    <property type="entry name" value="PYP-like sensor domain (PAS domain)"/>
    <property type="match status" value="1"/>
</dbReference>
<dbReference type="InterPro" id="IPR003018">
    <property type="entry name" value="GAF"/>
</dbReference>
<feature type="compositionally biased region" description="Acidic residues" evidence="12">
    <location>
        <begin position="332"/>
        <end position="342"/>
    </location>
</feature>
<dbReference type="CDD" id="cd17546">
    <property type="entry name" value="REC_hyHK_CKI1_RcsC-like"/>
    <property type="match status" value="1"/>
</dbReference>
<feature type="compositionally biased region" description="Low complexity" evidence="12">
    <location>
        <begin position="1350"/>
        <end position="1360"/>
    </location>
</feature>
<keyword evidence="6" id="KW-0418">Kinase</keyword>
<feature type="compositionally biased region" description="Low complexity" evidence="12">
    <location>
        <begin position="1370"/>
        <end position="1414"/>
    </location>
</feature>
<evidence type="ECO:0000256" key="4">
    <source>
        <dbReference type="ARBA" id="ARBA00022679"/>
    </source>
</evidence>
<dbReference type="Gene3D" id="3.30.450.40">
    <property type="match status" value="1"/>
</dbReference>
<dbReference type="SUPFAM" id="SSF52172">
    <property type="entry name" value="CheY-like"/>
    <property type="match status" value="1"/>
</dbReference>
<keyword evidence="4" id="KW-0808">Transferase</keyword>
<feature type="region of interest" description="Disordered" evidence="12">
    <location>
        <begin position="1491"/>
        <end position="1562"/>
    </location>
</feature>
<evidence type="ECO:0000256" key="3">
    <source>
        <dbReference type="ARBA" id="ARBA00022606"/>
    </source>
</evidence>
<feature type="modified residue" description="4-aspartylphosphate" evidence="11">
    <location>
        <position position="1621"/>
    </location>
</feature>
<evidence type="ECO:0008006" key="18">
    <source>
        <dbReference type="Google" id="ProtNLM"/>
    </source>
</evidence>
<feature type="compositionally biased region" description="Low complexity" evidence="12">
    <location>
        <begin position="1491"/>
        <end position="1506"/>
    </location>
</feature>
<feature type="region of interest" description="Disordered" evidence="12">
    <location>
        <begin position="1719"/>
        <end position="1760"/>
    </location>
</feature>
<evidence type="ECO:0000259" key="15">
    <source>
        <dbReference type="PROSITE" id="PS50110"/>
    </source>
</evidence>
<dbReference type="Gene3D" id="3.30.565.10">
    <property type="entry name" value="Histidine kinase-like ATPase, C-terminal domain"/>
    <property type="match status" value="1"/>
</dbReference>
<dbReference type="GO" id="GO:0009881">
    <property type="term" value="F:photoreceptor activity"/>
    <property type="evidence" value="ECO:0007669"/>
    <property type="project" value="UniProtKB-KW"/>
</dbReference>
<keyword evidence="1" id="KW-0600">Photoreceptor protein</keyword>
<keyword evidence="7" id="KW-0067">ATP-binding</keyword>
<name>A0AAV5GT20_9BASI</name>
<dbReference type="InterPro" id="IPR029016">
    <property type="entry name" value="GAF-like_dom_sf"/>
</dbReference>
<dbReference type="SUPFAM" id="SSF55874">
    <property type="entry name" value="ATPase domain of HSP90 chaperone/DNA topoisomerase II/histidine kinase"/>
    <property type="match status" value="1"/>
</dbReference>
<dbReference type="InterPro" id="IPR001789">
    <property type="entry name" value="Sig_transdc_resp-reg_receiver"/>
</dbReference>
<evidence type="ECO:0000256" key="7">
    <source>
        <dbReference type="ARBA" id="ARBA00022840"/>
    </source>
</evidence>
<reference evidence="16 17" key="1">
    <citation type="submission" date="2021-12" db="EMBL/GenBank/DDBJ databases">
        <title>High titer production of polyol ester of fatty acids by Rhodotorula paludigena BS15 towards product separation-free biomass refinery.</title>
        <authorList>
            <person name="Mano J."/>
            <person name="Ono H."/>
            <person name="Tanaka T."/>
            <person name="Naito K."/>
            <person name="Sushida H."/>
            <person name="Ike M."/>
            <person name="Tokuyasu K."/>
            <person name="Kitaoka M."/>
        </authorList>
    </citation>
    <scope>NUCLEOTIDE SEQUENCE [LARGE SCALE GENOMIC DNA]</scope>
    <source>
        <strain evidence="16 17">BS15</strain>
    </source>
</reference>
<evidence type="ECO:0000259" key="13">
    <source>
        <dbReference type="PROSITE" id="PS50046"/>
    </source>
</evidence>
<feature type="compositionally biased region" description="Basic and acidic residues" evidence="12">
    <location>
        <begin position="1751"/>
        <end position="1760"/>
    </location>
</feature>
<dbReference type="EMBL" id="BQKY01000014">
    <property type="protein sequence ID" value="GJN93378.1"/>
    <property type="molecule type" value="Genomic_DNA"/>
</dbReference>
<dbReference type="SMART" id="SM00387">
    <property type="entry name" value="HATPase_c"/>
    <property type="match status" value="1"/>
</dbReference>
<dbReference type="SUPFAM" id="SSF55781">
    <property type="entry name" value="GAF domain-like"/>
    <property type="match status" value="2"/>
</dbReference>
<feature type="region of interest" description="Disordered" evidence="12">
    <location>
        <begin position="1273"/>
        <end position="1454"/>
    </location>
</feature>
<feature type="domain" description="Phytochrome chromophore attachment site" evidence="13">
    <location>
        <begin position="655"/>
        <end position="817"/>
    </location>
</feature>
<dbReference type="Pfam" id="PF00072">
    <property type="entry name" value="Response_reg"/>
    <property type="match status" value="1"/>
</dbReference>
<dbReference type="Pfam" id="PF00360">
    <property type="entry name" value="PHY"/>
    <property type="match status" value="1"/>
</dbReference>
<dbReference type="InterPro" id="IPR001294">
    <property type="entry name" value="Phytochrome"/>
</dbReference>
<protein>
    <recommendedName>
        <fullName evidence="18">Phytochrome</fullName>
    </recommendedName>
</protein>
<keyword evidence="17" id="KW-1185">Reference proteome</keyword>
<dbReference type="SMART" id="SM00065">
    <property type="entry name" value="GAF"/>
    <property type="match status" value="1"/>
</dbReference>
<dbReference type="PROSITE" id="PS50110">
    <property type="entry name" value="RESPONSE_REGULATORY"/>
    <property type="match status" value="1"/>
</dbReference>
<feature type="compositionally biased region" description="Low complexity" evidence="12">
    <location>
        <begin position="238"/>
        <end position="252"/>
    </location>
</feature>
<evidence type="ECO:0000256" key="11">
    <source>
        <dbReference type="PROSITE-ProRule" id="PRU00169"/>
    </source>
</evidence>
<feature type="domain" description="Response regulatory" evidence="15">
    <location>
        <begin position="1570"/>
        <end position="1703"/>
    </location>
</feature>
<feature type="compositionally biased region" description="Polar residues" evidence="12">
    <location>
        <begin position="281"/>
        <end position="293"/>
    </location>
</feature>
<dbReference type="Pfam" id="PF02518">
    <property type="entry name" value="HATPase_c"/>
    <property type="match status" value="1"/>
</dbReference>
<accession>A0AAV5GT20</accession>
<feature type="compositionally biased region" description="Low complexity" evidence="12">
    <location>
        <begin position="14"/>
        <end position="25"/>
    </location>
</feature>
<dbReference type="InterPro" id="IPR013515">
    <property type="entry name" value="Phytochrome_cen-reg"/>
</dbReference>
<feature type="domain" description="Histidine kinase" evidence="14">
    <location>
        <begin position="1031"/>
        <end position="1270"/>
    </location>
</feature>
<dbReference type="Pfam" id="PF08446">
    <property type="entry name" value="PAS_2"/>
    <property type="match status" value="1"/>
</dbReference>
<dbReference type="Gene3D" id="3.30.450.20">
    <property type="entry name" value="PAS domain"/>
    <property type="match status" value="1"/>
</dbReference>
<evidence type="ECO:0000256" key="6">
    <source>
        <dbReference type="ARBA" id="ARBA00022777"/>
    </source>
</evidence>
<dbReference type="PANTHER" id="PTHR43065:SF10">
    <property type="entry name" value="PEROXIDE STRESS-ACTIVATED HISTIDINE KINASE MAK3"/>
    <property type="match status" value="1"/>
</dbReference>
<dbReference type="InterPro" id="IPR043150">
    <property type="entry name" value="Phytochrome_PHY_sf"/>
</dbReference>
<dbReference type="SUPFAM" id="SSF47384">
    <property type="entry name" value="Homodimeric domain of signal transducing histidine kinase"/>
    <property type="match status" value="1"/>
</dbReference>
<feature type="compositionally biased region" description="Low complexity" evidence="12">
    <location>
        <begin position="169"/>
        <end position="200"/>
    </location>
</feature>
<comment type="caution">
    <text evidence="16">The sequence shown here is derived from an EMBL/GenBank/DDBJ whole genome shotgun (WGS) entry which is preliminary data.</text>
</comment>
<dbReference type="InterPro" id="IPR003661">
    <property type="entry name" value="HisK_dim/P_dom"/>
</dbReference>
<sequence length="1760" mass="189938">MGDARPQASTSREPPAASDAAAASPTSPPQPARSTRKGSTSNAQAVEQIRASGPASGAEAGAYSRVFPFTRNTSQSGGTHPPAPSAAPTSQDGAPGATSPRPSLAGISRPSFIALPPRTMQPGLQSPAGVTSPSGRHSVSSAESTGSRIAPDLGGSNARYFPMRSVMYPSSSSAGKRARSSGAGSSSAGAGRSTAPPGSAEQVLSEEGFPSDEGGRSPRSAMSPGELRQAASDLGLLSSEAAGRGARSAGGRSDSRSRGSYERPSGARRISSRTEGDGSTERANSSPGSSEQKPPSLDPFLPEPTTHAKIDDPSSDEGEMDDDGLHEREGESDVEERDFGDEEAPKSPPQLPQADPASLRPPAPPAPPGQPSQREARRSAGPSSSRTGASEMPMLMTSRFEHKVDEAGGVYVLTGREGHLERCEDEPIHAPGAVQGFGVLIAFDLEKDERMVVQQVSENSGFIIGLPPRTLFKAKCLSHLLSEDESDALRDAIDALDERDEDEANEEAGPYTFSLSGRGVPGTSSDDAQSRKRLEWTCHAAIHRPDRARQPKRVILELELMDDQVNPLTTVASEPISSDERGGMGNPEDYGENGINPTEEDLIESTVSIAKPLRILARHKSTRARRRNPQRRGLEEMDVVGLLSQINDQLAKTDDLETFLKITAGVFKELTEFDRVMIYQFDEAWNGRVVAEQVDWSRTKDLFRGLNFPASDIPAQARDLYRINKVRVLYDRDQPTARLCCRTMEEVDVPLNMTHCHLRAMSPIHIKYLGNMGVRSSMSISIMAFGDLWGLIALHTYGRFGHRVSFSVRQLCKLLGQSISRNIERISFASRLQSRKLINTAASDANPSGYIVAKAEDLLDLFHADFGMLSIGDEAKILGNVSNSQELLAVLEYFRIKRFAGLRSTTDIASEFPDIDYPNGFSLIAGLLYVPLSSEGKDFIFFCRSPQLHEVHWAGNPYANKTQGDDYRPLEPRKSFKIWSETVVGKSRAWTDEQKETASVLCLVYGKFIAVWREKESALAASQLTNLLLANASHEVRTPLNAIINYLELALDGPIQGEVRDNLVRSHAASKSLIHVINDLLDLTRTEKGNELFLTDPFNIADTLNEALALHRDEAERRGLALEIVETPTGTPPTVLGDRGKIRQIITNVVANALKHTEEGGVLIEWGEVVDQDVEDALREKQDSIRIGISVTDTGHGIPENKLEAIFRQFEQVSTIGDKEREDSKHSPEQAVGLGLAVVARIVRNLDGQLQVESKVGKGSKFTFIFPFRLPAVDDEDRPSSPYRLTAPGSSEQHSDGGQVEHQTTRQVSPRAMRDPLVRRGSKKSASSTGSRMSRSSGPSDIDSLINAMSGSSLSPGTSSRRQQPAPEKAGSTGSRSTNSASARSTRSFRTAFSNAQSVSESSSRSGAPPASSSTLNPGSMNITDAKVPLRAARVQASAGSGDAATSPLSSPNHGKYPSGINPYFASARWPVAVPTSVSNGNPAQALVRTGSQISSASGASGATEHSSPHTAIENTPRPASPAPDSQPAPRARRESQVSQPADSGDKPKHISQYRKSSVDEAGESIAPMRVLVVEDEMVNRQIISMRLKKDGHDVVVAEHGGVAVRKFEEDRTGFDIVLMDLQMPIMGGVEASRNIRRLERDEPVPVDKQRDTSRLNRGIPILAVSASLPERDRPTIVDAELDGWLLKPIDFKRLRTLMRGALDLEARDVEVYRPGQWERGGWLSASPTSSGPASPKPADQAGPPRRSRSGRSDRGSHEA</sequence>
<dbReference type="Proteomes" id="UP001342314">
    <property type="component" value="Unassembled WGS sequence"/>
</dbReference>
<keyword evidence="3" id="KW-0716">Sensory transduction</keyword>
<evidence type="ECO:0000256" key="1">
    <source>
        <dbReference type="ARBA" id="ARBA00022543"/>
    </source>
</evidence>
<dbReference type="GO" id="GO:0000155">
    <property type="term" value="F:phosphorelay sensor kinase activity"/>
    <property type="evidence" value="ECO:0007669"/>
    <property type="project" value="InterPro"/>
</dbReference>
<evidence type="ECO:0000256" key="5">
    <source>
        <dbReference type="ARBA" id="ARBA00022741"/>
    </source>
</evidence>
<dbReference type="PANTHER" id="PTHR43065">
    <property type="entry name" value="SENSOR HISTIDINE KINASE"/>
    <property type="match status" value="1"/>
</dbReference>
<dbReference type="InterPro" id="IPR003594">
    <property type="entry name" value="HATPase_dom"/>
</dbReference>
<dbReference type="SMART" id="SM00448">
    <property type="entry name" value="REC"/>
    <property type="match status" value="1"/>
</dbReference>
<dbReference type="InterPro" id="IPR016132">
    <property type="entry name" value="Phyto_chromo_attachment"/>
</dbReference>
<evidence type="ECO:0000313" key="16">
    <source>
        <dbReference type="EMBL" id="GJN93378.1"/>
    </source>
</evidence>
<feature type="compositionally biased region" description="Pro residues" evidence="12">
    <location>
        <begin position="359"/>
        <end position="370"/>
    </location>
</feature>
<dbReference type="GO" id="GO:0009584">
    <property type="term" value="P:detection of visible light"/>
    <property type="evidence" value="ECO:0007669"/>
    <property type="project" value="InterPro"/>
</dbReference>
<dbReference type="InterPro" id="IPR013654">
    <property type="entry name" value="PAS_2"/>
</dbReference>
<keyword evidence="5" id="KW-0547">Nucleotide-binding</keyword>
<proteinExistence type="predicted"/>
<dbReference type="CDD" id="cd00082">
    <property type="entry name" value="HisKA"/>
    <property type="match status" value="1"/>
</dbReference>
<dbReference type="InterPro" id="IPR035965">
    <property type="entry name" value="PAS-like_dom_sf"/>
</dbReference>
<dbReference type="Gene3D" id="3.30.450.270">
    <property type="match status" value="1"/>
</dbReference>
<evidence type="ECO:0000259" key="14">
    <source>
        <dbReference type="PROSITE" id="PS50109"/>
    </source>
</evidence>
<evidence type="ECO:0000256" key="9">
    <source>
        <dbReference type="ARBA" id="ARBA00023012"/>
    </source>
</evidence>
<evidence type="ECO:0000256" key="10">
    <source>
        <dbReference type="ARBA" id="ARBA00023170"/>
    </source>
</evidence>
<dbReference type="InterPro" id="IPR005467">
    <property type="entry name" value="His_kinase_dom"/>
</dbReference>
<dbReference type="PROSITE" id="PS50046">
    <property type="entry name" value="PHYTOCHROME_2"/>
    <property type="match status" value="1"/>
</dbReference>
<keyword evidence="9" id="KW-0902">Two-component regulatory system</keyword>
<gene>
    <name evidence="16" type="ORF">Rhopal_006432-T1</name>
</gene>
<evidence type="ECO:0000256" key="2">
    <source>
        <dbReference type="ARBA" id="ARBA00022553"/>
    </source>
</evidence>
<evidence type="ECO:0000256" key="8">
    <source>
        <dbReference type="ARBA" id="ARBA00022991"/>
    </source>
</evidence>
<dbReference type="GO" id="GO:0006355">
    <property type="term" value="P:regulation of DNA-templated transcription"/>
    <property type="evidence" value="ECO:0007669"/>
    <property type="project" value="InterPro"/>
</dbReference>
<feature type="compositionally biased region" description="Acidic residues" evidence="12">
    <location>
        <begin position="497"/>
        <end position="506"/>
    </location>
</feature>
<dbReference type="Gene3D" id="3.40.50.2300">
    <property type="match status" value="1"/>
</dbReference>
<keyword evidence="10" id="KW-0675">Receptor</keyword>
<keyword evidence="8" id="KW-0157">Chromophore</keyword>
<feature type="compositionally biased region" description="Polar residues" evidence="12">
    <location>
        <begin position="122"/>
        <end position="147"/>
    </location>
</feature>
<feature type="compositionally biased region" description="Low complexity" evidence="12">
    <location>
        <begin position="1324"/>
        <end position="1340"/>
    </location>
</feature>
<feature type="region of interest" description="Disordered" evidence="12">
    <location>
        <begin position="497"/>
        <end position="530"/>
    </location>
</feature>
<dbReference type="SMART" id="SM00388">
    <property type="entry name" value="HisKA"/>
    <property type="match status" value="1"/>
</dbReference>
<dbReference type="PRINTS" id="PR01033">
    <property type="entry name" value="PHYTOCHROME"/>
</dbReference>
<keyword evidence="2 11" id="KW-0597">Phosphoprotein</keyword>
<feature type="compositionally biased region" description="Low complexity" evidence="12">
    <location>
        <begin position="1725"/>
        <end position="1745"/>
    </location>
</feature>
<dbReference type="Gene3D" id="1.10.287.130">
    <property type="match status" value="1"/>
</dbReference>
<evidence type="ECO:0000256" key="12">
    <source>
        <dbReference type="SAM" id="MobiDB-lite"/>
    </source>
</evidence>